<dbReference type="HOGENOM" id="CLU_069616_0_0_9"/>
<keyword evidence="6 8" id="KW-1133">Transmembrane helix</keyword>
<evidence type="ECO:0000259" key="9">
    <source>
        <dbReference type="Pfam" id="PF13303"/>
    </source>
</evidence>
<name>A0A078MA59_9STAP</name>
<evidence type="ECO:0000256" key="2">
    <source>
        <dbReference type="ARBA" id="ARBA00022448"/>
    </source>
</evidence>
<evidence type="ECO:0000256" key="5">
    <source>
        <dbReference type="ARBA" id="ARBA00022692"/>
    </source>
</evidence>
<comment type="subcellular location">
    <subcellularLocation>
        <location evidence="1">Cell membrane</location>
        <topology evidence="1">Multi-pass membrane protein</topology>
    </subcellularLocation>
</comment>
<dbReference type="AlphaFoldDB" id="A0A078MA59"/>
<keyword evidence="2" id="KW-0813">Transport</keyword>
<reference evidence="10 11" key="1">
    <citation type="submission" date="2014-07" db="EMBL/GenBank/DDBJ databases">
        <authorList>
            <person name="Urmite Genomes Urmite Genomes"/>
        </authorList>
    </citation>
    <scope>NUCLEOTIDE SEQUENCE [LARGE SCALE GENOMIC DNA]</scope>
    <source>
        <strain evidence="10 11">13MG44_air</strain>
    </source>
</reference>
<feature type="transmembrane region" description="Helical" evidence="8">
    <location>
        <begin position="335"/>
        <end position="357"/>
    </location>
</feature>
<dbReference type="PANTHER" id="PTHR40063">
    <property type="entry name" value="MEMBRANE PROTEIN-RELATED"/>
    <property type="match status" value="1"/>
</dbReference>
<feature type="transmembrane region" description="Helical" evidence="8">
    <location>
        <begin position="163"/>
        <end position="185"/>
    </location>
</feature>
<dbReference type="eggNOG" id="COG3641">
    <property type="taxonomic scope" value="Bacteria"/>
</dbReference>
<feature type="transmembrane region" description="Helical" evidence="8">
    <location>
        <begin position="97"/>
        <end position="119"/>
    </location>
</feature>
<keyword evidence="4" id="KW-0762">Sugar transport</keyword>
<dbReference type="GO" id="GO:0005886">
    <property type="term" value="C:plasma membrane"/>
    <property type="evidence" value="ECO:0007669"/>
    <property type="project" value="UniProtKB-SubCell"/>
</dbReference>
<feature type="transmembrane region" description="Helical" evidence="8">
    <location>
        <begin position="230"/>
        <end position="258"/>
    </location>
</feature>
<evidence type="ECO:0000313" key="11">
    <source>
        <dbReference type="Proteomes" id="UP000044136"/>
    </source>
</evidence>
<evidence type="ECO:0000256" key="7">
    <source>
        <dbReference type="ARBA" id="ARBA00023136"/>
    </source>
</evidence>
<protein>
    <recommendedName>
        <fullName evidence="9">Phosphotransferase system EIIC domain-containing protein</fullName>
    </recommendedName>
</protein>
<evidence type="ECO:0000256" key="1">
    <source>
        <dbReference type="ARBA" id="ARBA00004651"/>
    </source>
</evidence>
<dbReference type="EMBL" id="CCSE01000001">
    <property type="protein sequence ID" value="CEA01561.1"/>
    <property type="molecule type" value="Genomic_DNA"/>
</dbReference>
<dbReference type="Proteomes" id="UP000044136">
    <property type="component" value="Unassembled WGS sequence"/>
</dbReference>
<keyword evidence="7 8" id="KW-0472">Membrane</keyword>
<gene>
    <name evidence="10" type="ORF">BN1048_01413</name>
</gene>
<dbReference type="PANTHER" id="PTHR40063:SF1">
    <property type="entry name" value="MEMBRANE PROTEIN"/>
    <property type="match status" value="1"/>
</dbReference>
<dbReference type="STRING" id="1461582.BN1048_01413"/>
<evidence type="ECO:0000256" key="4">
    <source>
        <dbReference type="ARBA" id="ARBA00022597"/>
    </source>
</evidence>
<evidence type="ECO:0000313" key="10">
    <source>
        <dbReference type="EMBL" id="CEA01561.1"/>
    </source>
</evidence>
<evidence type="ECO:0000256" key="6">
    <source>
        <dbReference type="ARBA" id="ARBA00022989"/>
    </source>
</evidence>
<feature type="transmembrane region" description="Helical" evidence="8">
    <location>
        <begin position="205"/>
        <end position="223"/>
    </location>
</feature>
<feature type="transmembrane region" description="Helical" evidence="8">
    <location>
        <begin position="37"/>
        <end position="57"/>
    </location>
</feature>
<keyword evidence="3" id="KW-1003">Cell membrane</keyword>
<evidence type="ECO:0000256" key="8">
    <source>
        <dbReference type="SAM" id="Phobius"/>
    </source>
</evidence>
<keyword evidence="5 8" id="KW-0812">Transmembrane</keyword>
<keyword evidence="11" id="KW-1185">Reference proteome</keyword>
<sequence>MTKKIWCGNLIALYLHERLFILSIIDKNLGVLTIDELIGIGLLLLILVFFTLFTHFAPYGSKVMGAFAGAAIATYLVEALNTFVIGDLFNIEFFQTAGSVAGALDGTIVVMLVCLAMKVNPVNSAILAAGFGDMGLIPGLFAAYIVSFGVLWLQRVIPKGLDFIVVILIALPVIRLMGLMITPMIDNSLLEIGTIIQTATDTSPLLMGLMLGGIVTVVGISPLSSMALTALLGLTGIPMAVAALSAFASSPASAWLFYKLKIGDLKSIISVAIEPLSKADLITANPLPMYVTNFVGGGLSGMVIAMSGMVNDAPGTAAPVPGLLVMFGYNPAGQVVMYAAICAAISLGAAILGSYVFRNTKIYNSDVLKD</sequence>
<feature type="domain" description="Phosphotransferase system EIIC" evidence="9">
    <location>
        <begin position="62"/>
        <end position="368"/>
    </location>
</feature>
<proteinExistence type="predicted"/>
<feature type="transmembrane region" description="Helical" evidence="8">
    <location>
        <begin position="125"/>
        <end position="151"/>
    </location>
</feature>
<dbReference type="Pfam" id="PF13303">
    <property type="entry name" value="PTS_EIIC_2"/>
    <property type="match status" value="1"/>
</dbReference>
<evidence type="ECO:0000256" key="3">
    <source>
        <dbReference type="ARBA" id="ARBA00022475"/>
    </source>
</evidence>
<dbReference type="GO" id="GO:0009401">
    <property type="term" value="P:phosphoenolpyruvate-dependent sugar phosphotransferase system"/>
    <property type="evidence" value="ECO:0007669"/>
    <property type="project" value="InterPro"/>
</dbReference>
<organism evidence="10 11">
    <name type="scientific">Jeotgalicoccus saudimassiliensis</name>
    <dbReference type="NCBI Taxonomy" id="1461582"/>
    <lineage>
        <taxon>Bacteria</taxon>
        <taxon>Bacillati</taxon>
        <taxon>Bacillota</taxon>
        <taxon>Bacilli</taxon>
        <taxon>Bacillales</taxon>
        <taxon>Staphylococcaceae</taxon>
        <taxon>Jeotgalicoccus</taxon>
    </lineage>
</organism>
<dbReference type="InterPro" id="IPR003352">
    <property type="entry name" value="PTS_EIIC"/>
</dbReference>
<dbReference type="GO" id="GO:0008982">
    <property type="term" value="F:protein-N(PI)-phosphohistidine-sugar phosphotransferase activity"/>
    <property type="evidence" value="ECO:0007669"/>
    <property type="project" value="InterPro"/>
</dbReference>
<feature type="transmembrane region" description="Helical" evidence="8">
    <location>
        <begin position="63"/>
        <end position="85"/>
    </location>
</feature>
<accession>A0A078MA59</accession>